<dbReference type="InterPro" id="IPR017853">
    <property type="entry name" value="GH"/>
</dbReference>
<dbReference type="AlphaFoldDB" id="A0A0R1K9R1"/>
<dbReference type="PANTHER" id="PTHR47786:SF2">
    <property type="entry name" value="GLYCOSYL HYDROLASE FAMILY 13 CATALYTIC DOMAIN-CONTAINING PROTEIN"/>
    <property type="match status" value="1"/>
</dbReference>
<comment type="caution">
    <text evidence="2">The sequence shown here is derived from an EMBL/GenBank/DDBJ whole genome shotgun (WGS) entry which is preliminary data.</text>
</comment>
<dbReference type="Proteomes" id="UP000051248">
    <property type="component" value="Unassembled WGS sequence"/>
</dbReference>
<organism evidence="2 3">
    <name type="scientific">Companilactobacillus nodensis DSM 19682 = JCM 14932 = NBRC 107160</name>
    <dbReference type="NCBI Taxonomy" id="1423775"/>
    <lineage>
        <taxon>Bacteria</taxon>
        <taxon>Bacillati</taxon>
        <taxon>Bacillota</taxon>
        <taxon>Bacilli</taxon>
        <taxon>Lactobacillales</taxon>
        <taxon>Lactobacillaceae</taxon>
        <taxon>Companilactobacillus</taxon>
    </lineage>
</organism>
<dbReference type="CDD" id="cd11313">
    <property type="entry name" value="AmyAc_arch_bac_AmyA"/>
    <property type="match status" value="1"/>
</dbReference>
<dbReference type="InterPro" id="IPR041331">
    <property type="entry name" value="Bac_A_amyl_C"/>
</dbReference>
<dbReference type="Gene3D" id="2.60.40.1180">
    <property type="entry name" value="Golgi alpha-mannosidase II"/>
    <property type="match status" value="1"/>
</dbReference>
<dbReference type="eggNOG" id="COG0366">
    <property type="taxonomic scope" value="Bacteria"/>
</dbReference>
<dbReference type="InterPro" id="IPR013780">
    <property type="entry name" value="Glyco_hydro_b"/>
</dbReference>
<name>A0A0R1K9R1_9LACO</name>
<evidence type="ECO:0000313" key="2">
    <source>
        <dbReference type="EMBL" id="KRK80430.1"/>
    </source>
</evidence>
<dbReference type="OrthoDB" id="9761875at2"/>
<dbReference type="RefSeq" id="WP_025024516.1">
    <property type="nucleotide sequence ID" value="NZ_AZDZ01000003.1"/>
</dbReference>
<dbReference type="InterPro" id="IPR006047">
    <property type="entry name" value="GH13_cat_dom"/>
</dbReference>
<evidence type="ECO:0000259" key="1">
    <source>
        <dbReference type="SMART" id="SM00642"/>
    </source>
</evidence>
<gene>
    <name evidence="2" type="ORF">FD03_GL001851</name>
</gene>
<dbReference type="GO" id="GO:0005975">
    <property type="term" value="P:carbohydrate metabolic process"/>
    <property type="evidence" value="ECO:0007669"/>
    <property type="project" value="InterPro"/>
</dbReference>
<dbReference type="PANTHER" id="PTHR47786">
    <property type="entry name" value="ALPHA-1,4-GLUCAN:MALTOSE-1-PHOSPHATE MALTOSYLTRANSFERASE"/>
    <property type="match status" value="1"/>
</dbReference>
<dbReference type="STRING" id="1423775.FD03_GL001851"/>
<protein>
    <submittedName>
        <fullName evidence="2">Alpha amylase catalytic region</fullName>
    </submittedName>
</protein>
<feature type="domain" description="Glycosyl hydrolase family 13 catalytic" evidence="1">
    <location>
        <begin position="13"/>
        <end position="346"/>
    </location>
</feature>
<keyword evidence="3" id="KW-1185">Reference proteome</keyword>
<dbReference type="SMART" id="SM00642">
    <property type="entry name" value="Aamy"/>
    <property type="match status" value="1"/>
</dbReference>
<proteinExistence type="predicted"/>
<evidence type="ECO:0000313" key="3">
    <source>
        <dbReference type="Proteomes" id="UP000051248"/>
    </source>
</evidence>
<sequence>MAYQTNINLRKIQIYSVFTRNHTQEGTLKSLEGDLERIKNLGTDYIWLLPINPSGVVDRKGQVGSPYAISDYRTIDKSQGTWEDFEHLVKAIHAHGMKAMIDIVYNHTSCDSVLLKKHPEWFLHDDDGNLHNKNPEWTDVAELDYSEQGLWDYQIETLKMYAKVVDGFRCDVAPQVPIHFWEKARQEVSEVNDNILWLAESTGGDYIKAIRNKGYWISSDSEIYRAFDFAYDYDIDQIYRSYAKGQIPLSRYVEALNQQELIYPANYIKMRGLENHDQVRAHHLFPNENDLINWTAFSAFQKGSTLIYAGQEVGMKHTPDLFNVDKLNWKTDMDLSSLIKRLHELSQDEIQYKGSYDIEALDDDVVKVTFKLGCKTRIGIFTLKGKASHVKMDLPDAKYTNLITENSVEIHHGLLSIDYDPIIIEH</sequence>
<dbReference type="PATRIC" id="fig|1423775.4.peg.1889"/>
<reference evidence="2 3" key="1">
    <citation type="journal article" date="2015" name="Genome Announc.">
        <title>Expanding the biotechnology potential of lactobacilli through comparative genomics of 213 strains and associated genera.</title>
        <authorList>
            <person name="Sun Z."/>
            <person name="Harris H.M."/>
            <person name="McCann A."/>
            <person name="Guo C."/>
            <person name="Argimon S."/>
            <person name="Zhang W."/>
            <person name="Yang X."/>
            <person name="Jeffery I.B."/>
            <person name="Cooney J.C."/>
            <person name="Kagawa T.F."/>
            <person name="Liu W."/>
            <person name="Song Y."/>
            <person name="Salvetti E."/>
            <person name="Wrobel A."/>
            <person name="Rasinkangas P."/>
            <person name="Parkhill J."/>
            <person name="Rea M.C."/>
            <person name="O'Sullivan O."/>
            <person name="Ritari J."/>
            <person name="Douillard F.P."/>
            <person name="Paul Ross R."/>
            <person name="Yang R."/>
            <person name="Briner A.E."/>
            <person name="Felis G.E."/>
            <person name="de Vos W.M."/>
            <person name="Barrangou R."/>
            <person name="Klaenhammer T.R."/>
            <person name="Caufield P.W."/>
            <person name="Cui Y."/>
            <person name="Zhang H."/>
            <person name="O'Toole P.W."/>
        </authorList>
    </citation>
    <scope>NUCLEOTIDE SEQUENCE [LARGE SCALE GENOMIC DNA]</scope>
    <source>
        <strain evidence="2 3">DSM 19682</strain>
    </source>
</reference>
<dbReference type="SUPFAM" id="SSF51445">
    <property type="entry name" value="(Trans)glycosidases"/>
    <property type="match status" value="1"/>
</dbReference>
<dbReference type="Pfam" id="PF00128">
    <property type="entry name" value="Alpha-amylase"/>
    <property type="match status" value="2"/>
</dbReference>
<dbReference type="Pfam" id="PF18612">
    <property type="entry name" value="Bac_A_amyl_C"/>
    <property type="match status" value="1"/>
</dbReference>
<dbReference type="EMBL" id="AZDZ01000003">
    <property type="protein sequence ID" value="KRK80430.1"/>
    <property type="molecule type" value="Genomic_DNA"/>
</dbReference>
<accession>A0A0R1K9R1</accession>
<dbReference type="Gene3D" id="3.20.20.80">
    <property type="entry name" value="Glycosidases"/>
    <property type="match status" value="1"/>
</dbReference>